<evidence type="ECO:0000313" key="1">
    <source>
        <dbReference type="EMBL" id="OTG02535.1"/>
    </source>
</evidence>
<accession>A0A251SUI7</accession>
<proteinExistence type="predicted"/>
<name>A0A251SUI7_HELAN</name>
<dbReference type="InterPro" id="IPR029058">
    <property type="entry name" value="AB_hydrolase_fold"/>
</dbReference>
<dbReference type="PANTHER" id="PTHR22753:SF40">
    <property type="entry name" value="ACYLGLYCEROL LIPASE"/>
    <property type="match status" value="1"/>
</dbReference>
<dbReference type="AlphaFoldDB" id="A0A251SUI7"/>
<keyword evidence="2" id="KW-1185">Reference proteome</keyword>
<dbReference type="InParanoid" id="A0A251SUI7"/>
<dbReference type="EMBL" id="CM007902">
    <property type="protein sequence ID" value="OTG02535.1"/>
    <property type="molecule type" value="Genomic_DNA"/>
</dbReference>
<gene>
    <name evidence="1" type="ORF">HannXRQ_Chr13g0414171</name>
</gene>
<dbReference type="Proteomes" id="UP000215914">
    <property type="component" value="Chromosome 13"/>
</dbReference>
<keyword evidence="1" id="KW-0378">Hydrolase</keyword>
<sequence>MTLNLHMSNSNVPSSPFFTLNKNHRLQYSRVLVTSVASEHAVRVTPELFRTNGVDRKSYAIYNDGRKTSVQNVDPEELKPLWDDGYGTQTIKDYAEIAMDLIKSDHGGPPRWFCPVACGKPIKNSPVLLYLPGMDGTGAGLVVHEKALGKVFQVQCLHIPASDRTPLKGLIQIVEEIVRIEHTTSPDKPIYLLGDSFGGNLALAVAARNPTIDLILILANPGQPVSYFFF</sequence>
<dbReference type="SUPFAM" id="SSF53474">
    <property type="entry name" value="alpha/beta-Hydrolases"/>
    <property type="match status" value="1"/>
</dbReference>
<dbReference type="GO" id="GO:0016787">
    <property type="term" value="F:hydrolase activity"/>
    <property type="evidence" value="ECO:0007669"/>
    <property type="project" value="UniProtKB-KW"/>
</dbReference>
<dbReference type="Gene3D" id="3.40.50.1820">
    <property type="entry name" value="alpha/beta hydrolase"/>
    <property type="match status" value="1"/>
</dbReference>
<protein>
    <submittedName>
        <fullName evidence="1">Putative alpha/Beta hydrolase fold protein</fullName>
    </submittedName>
</protein>
<organism evidence="1 2">
    <name type="scientific">Helianthus annuus</name>
    <name type="common">Common sunflower</name>
    <dbReference type="NCBI Taxonomy" id="4232"/>
    <lineage>
        <taxon>Eukaryota</taxon>
        <taxon>Viridiplantae</taxon>
        <taxon>Streptophyta</taxon>
        <taxon>Embryophyta</taxon>
        <taxon>Tracheophyta</taxon>
        <taxon>Spermatophyta</taxon>
        <taxon>Magnoliopsida</taxon>
        <taxon>eudicotyledons</taxon>
        <taxon>Gunneridae</taxon>
        <taxon>Pentapetalae</taxon>
        <taxon>asterids</taxon>
        <taxon>campanulids</taxon>
        <taxon>Asterales</taxon>
        <taxon>Asteraceae</taxon>
        <taxon>Asteroideae</taxon>
        <taxon>Heliantheae alliance</taxon>
        <taxon>Heliantheae</taxon>
        <taxon>Helianthus</taxon>
    </lineage>
</organism>
<evidence type="ECO:0000313" key="2">
    <source>
        <dbReference type="Proteomes" id="UP000215914"/>
    </source>
</evidence>
<dbReference type="PANTHER" id="PTHR22753">
    <property type="entry name" value="TRANSMEMBRANE PROTEIN 68"/>
    <property type="match status" value="1"/>
</dbReference>
<dbReference type="STRING" id="4232.A0A251SUI7"/>
<reference evidence="2" key="1">
    <citation type="journal article" date="2017" name="Nature">
        <title>The sunflower genome provides insights into oil metabolism, flowering and Asterid evolution.</title>
        <authorList>
            <person name="Badouin H."/>
            <person name="Gouzy J."/>
            <person name="Grassa C.J."/>
            <person name="Murat F."/>
            <person name="Staton S.E."/>
            <person name="Cottret L."/>
            <person name="Lelandais-Briere C."/>
            <person name="Owens G.L."/>
            <person name="Carrere S."/>
            <person name="Mayjonade B."/>
            <person name="Legrand L."/>
            <person name="Gill N."/>
            <person name="Kane N.C."/>
            <person name="Bowers J.E."/>
            <person name="Hubner S."/>
            <person name="Bellec A."/>
            <person name="Berard A."/>
            <person name="Berges H."/>
            <person name="Blanchet N."/>
            <person name="Boniface M.C."/>
            <person name="Brunel D."/>
            <person name="Catrice O."/>
            <person name="Chaidir N."/>
            <person name="Claudel C."/>
            <person name="Donnadieu C."/>
            <person name="Faraut T."/>
            <person name="Fievet G."/>
            <person name="Helmstetter N."/>
            <person name="King M."/>
            <person name="Knapp S.J."/>
            <person name="Lai Z."/>
            <person name="Le Paslier M.C."/>
            <person name="Lippi Y."/>
            <person name="Lorenzon L."/>
            <person name="Mandel J.R."/>
            <person name="Marage G."/>
            <person name="Marchand G."/>
            <person name="Marquand E."/>
            <person name="Bret-Mestries E."/>
            <person name="Morien E."/>
            <person name="Nambeesan S."/>
            <person name="Nguyen T."/>
            <person name="Pegot-Espagnet P."/>
            <person name="Pouilly N."/>
            <person name="Raftis F."/>
            <person name="Sallet E."/>
            <person name="Schiex T."/>
            <person name="Thomas J."/>
            <person name="Vandecasteele C."/>
            <person name="Vares D."/>
            <person name="Vear F."/>
            <person name="Vautrin S."/>
            <person name="Crespi M."/>
            <person name="Mangin B."/>
            <person name="Burke J.M."/>
            <person name="Salse J."/>
            <person name="Munos S."/>
            <person name="Vincourt P."/>
            <person name="Rieseberg L.H."/>
            <person name="Langlade N.B."/>
        </authorList>
    </citation>
    <scope>NUCLEOTIDE SEQUENCE [LARGE SCALE GENOMIC DNA]</scope>
    <source>
        <strain evidence="2">cv. SF193</strain>
    </source>
</reference>